<gene>
    <name evidence="7" type="ORF">LTR09_009185</name>
</gene>
<feature type="binding site" evidence="2">
    <location>
        <position position="118"/>
    </location>
    <ligand>
        <name>FAD</name>
        <dbReference type="ChEBI" id="CHEBI:57692"/>
    </ligand>
</feature>
<evidence type="ECO:0000259" key="5">
    <source>
        <dbReference type="PROSITE" id="PS00623"/>
    </source>
</evidence>
<dbReference type="PIRSF" id="PIRSF000137">
    <property type="entry name" value="Alcohol_oxidase"/>
    <property type="match status" value="1"/>
</dbReference>
<evidence type="ECO:0000256" key="3">
    <source>
        <dbReference type="RuleBase" id="RU003968"/>
    </source>
</evidence>
<dbReference type="PROSITE" id="PS00623">
    <property type="entry name" value="GMC_OXRED_1"/>
    <property type="match status" value="1"/>
</dbReference>
<dbReference type="Pfam" id="PF00732">
    <property type="entry name" value="GMC_oxred_N"/>
    <property type="match status" value="1"/>
</dbReference>
<sequence>MAYLRRATGFTLILLATLESLCASPPAASDGYLFTTSYDFTIVGGGTAGNAVGTRLSQQLPDCSILIVEAGDFAPAEDRINIPGLKGSTLGTKYDWNFTSIPQPQLNGRVITQSRGKVLGGSSALNLMIWDRGSAKEYDGWEEVGNPGWGFQTMIQAMNKAENFTNPGAPIYTGSTGYGTEGPINAVVDRYRPAQQSTWIPTFKSFGITHNTDWLAGHNLGAAFHSSTIDPTHYNRSYSAVEYLPLAGPNLEVRTSTEVAKVNLEKSDGRYVATGVTLMNGDVITARKEVIVSAGTIKSPAILELSGIGGETLQAVGAEKVINLPGVGENLQDHPRIQLSFQLKDNYTSFDKLKVDPVYAAEQLALWKTGKLSAYDYAAGAFSYQNWSSIVGKHEESLVNAAKRVVASSENNVVDKKKLEYLTDPQLSATIAQAEFILSDGYSGVRGYPVKGDPLYAKGFTTIFAGLMHPLARGYVHINSSDASVNPVYNPAFASNEYDLRALVILAKYVRTIAQDPPFSTLWESEYEPREYKVQTNEQWKTYVLGNLNTFYHPVGTCAMLPRRDGGVVDPKLKVYGTHQPKGGRCERDTNTCLSTSSDWNLRHCGVSS</sequence>
<evidence type="ECO:0000259" key="6">
    <source>
        <dbReference type="PROSITE" id="PS00624"/>
    </source>
</evidence>
<dbReference type="GO" id="GO:0044550">
    <property type="term" value="P:secondary metabolite biosynthetic process"/>
    <property type="evidence" value="ECO:0007669"/>
    <property type="project" value="TreeGrafter"/>
</dbReference>
<feature type="chain" id="PRO_5042499546" description="Glucose-methanol-choline oxidoreductase N-terminal domain-containing protein" evidence="4">
    <location>
        <begin position="24"/>
        <end position="609"/>
    </location>
</feature>
<dbReference type="InterPro" id="IPR000172">
    <property type="entry name" value="GMC_OxRdtase_N"/>
</dbReference>
<keyword evidence="2 3" id="KW-0274">FAD</keyword>
<name>A0AAJ0DFV0_9PEZI</name>
<dbReference type="SUPFAM" id="SSF54373">
    <property type="entry name" value="FAD-linked reductases, C-terminal domain"/>
    <property type="match status" value="1"/>
</dbReference>
<dbReference type="InterPro" id="IPR036188">
    <property type="entry name" value="FAD/NAD-bd_sf"/>
</dbReference>
<keyword evidence="4" id="KW-0732">Signal</keyword>
<evidence type="ECO:0000256" key="4">
    <source>
        <dbReference type="SAM" id="SignalP"/>
    </source>
</evidence>
<dbReference type="SUPFAM" id="SSF51905">
    <property type="entry name" value="FAD/NAD(P)-binding domain"/>
    <property type="match status" value="1"/>
</dbReference>
<evidence type="ECO:0000313" key="8">
    <source>
        <dbReference type="Proteomes" id="UP001271007"/>
    </source>
</evidence>
<dbReference type="Gene3D" id="3.50.50.60">
    <property type="entry name" value="FAD/NAD(P)-binding domain"/>
    <property type="match status" value="1"/>
</dbReference>
<comment type="caution">
    <text evidence="7">The sequence shown here is derived from an EMBL/GenBank/DDBJ whole genome shotgun (WGS) entry which is preliminary data.</text>
</comment>
<evidence type="ECO:0000256" key="1">
    <source>
        <dbReference type="ARBA" id="ARBA00010790"/>
    </source>
</evidence>
<dbReference type="PANTHER" id="PTHR11552:SF115">
    <property type="entry name" value="DEHYDROGENASE XPTC-RELATED"/>
    <property type="match status" value="1"/>
</dbReference>
<dbReference type="Gene3D" id="3.30.560.10">
    <property type="entry name" value="Glucose Oxidase, domain 3"/>
    <property type="match status" value="1"/>
</dbReference>
<feature type="binding site" evidence="2">
    <location>
        <position position="259"/>
    </location>
    <ligand>
        <name>FAD</name>
        <dbReference type="ChEBI" id="CHEBI:57692"/>
    </ligand>
</feature>
<feature type="signal peptide" evidence="4">
    <location>
        <begin position="1"/>
        <end position="23"/>
    </location>
</feature>
<organism evidence="7 8">
    <name type="scientific">Extremus antarcticus</name>
    <dbReference type="NCBI Taxonomy" id="702011"/>
    <lineage>
        <taxon>Eukaryota</taxon>
        <taxon>Fungi</taxon>
        <taxon>Dikarya</taxon>
        <taxon>Ascomycota</taxon>
        <taxon>Pezizomycotina</taxon>
        <taxon>Dothideomycetes</taxon>
        <taxon>Dothideomycetidae</taxon>
        <taxon>Mycosphaerellales</taxon>
        <taxon>Extremaceae</taxon>
        <taxon>Extremus</taxon>
    </lineage>
</organism>
<dbReference type="Proteomes" id="UP001271007">
    <property type="component" value="Unassembled WGS sequence"/>
</dbReference>
<dbReference type="GO" id="GO:0050660">
    <property type="term" value="F:flavin adenine dinucleotide binding"/>
    <property type="evidence" value="ECO:0007669"/>
    <property type="project" value="InterPro"/>
</dbReference>
<protein>
    <recommendedName>
        <fullName evidence="5 6">Glucose-methanol-choline oxidoreductase N-terminal domain-containing protein</fullName>
    </recommendedName>
</protein>
<accession>A0AAJ0DFV0</accession>
<keyword evidence="3" id="KW-0285">Flavoprotein</keyword>
<dbReference type="PANTHER" id="PTHR11552">
    <property type="entry name" value="GLUCOSE-METHANOL-CHOLINE GMC OXIDOREDUCTASE"/>
    <property type="match status" value="1"/>
</dbReference>
<evidence type="ECO:0000256" key="2">
    <source>
        <dbReference type="PIRSR" id="PIRSR000137-2"/>
    </source>
</evidence>
<evidence type="ECO:0000313" key="7">
    <source>
        <dbReference type="EMBL" id="KAK3049518.1"/>
    </source>
</evidence>
<proteinExistence type="inferred from homology"/>
<dbReference type="PROSITE" id="PS00624">
    <property type="entry name" value="GMC_OXRED_2"/>
    <property type="match status" value="1"/>
</dbReference>
<dbReference type="InterPro" id="IPR007867">
    <property type="entry name" value="GMC_OxRtase_C"/>
</dbReference>
<dbReference type="GO" id="GO:0016614">
    <property type="term" value="F:oxidoreductase activity, acting on CH-OH group of donors"/>
    <property type="evidence" value="ECO:0007669"/>
    <property type="project" value="InterPro"/>
</dbReference>
<dbReference type="InterPro" id="IPR012132">
    <property type="entry name" value="GMC_OxRdtase"/>
</dbReference>
<comment type="cofactor">
    <cofactor evidence="2">
        <name>FAD</name>
        <dbReference type="ChEBI" id="CHEBI:57692"/>
    </cofactor>
</comment>
<feature type="domain" description="Glucose-methanol-choline oxidoreductase N-terminal" evidence="6">
    <location>
        <begin position="295"/>
        <end position="309"/>
    </location>
</feature>
<comment type="similarity">
    <text evidence="1 3">Belongs to the GMC oxidoreductase family.</text>
</comment>
<dbReference type="AlphaFoldDB" id="A0AAJ0DFV0"/>
<dbReference type="EMBL" id="JAWDJX010000039">
    <property type="protein sequence ID" value="KAK3049518.1"/>
    <property type="molecule type" value="Genomic_DNA"/>
</dbReference>
<keyword evidence="8" id="KW-1185">Reference proteome</keyword>
<feature type="domain" description="Glucose-methanol-choline oxidoreductase N-terminal" evidence="5">
    <location>
        <begin position="116"/>
        <end position="139"/>
    </location>
</feature>
<dbReference type="Pfam" id="PF05199">
    <property type="entry name" value="GMC_oxred_C"/>
    <property type="match status" value="1"/>
</dbReference>
<reference evidence="7" key="1">
    <citation type="submission" date="2023-04" db="EMBL/GenBank/DDBJ databases">
        <title>Black Yeasts Isolated from many extreme environments.</title>
        <authorList>
            <person name="Coleine C."/>
            <person name="Stajich J.E."/>
            <person name="Selbmann L."/>
        </authorList>
    </citation>
    <scope>NUCLEOTIDE SEQUENCE</scope>
    <source>
        <strain evidence="7">CCFEE 5312</strain>
    </source>
</reference>